<name>A0ABW6RVV3_9NOCA</name>
<dbReference type="SUPFAM" id="SSF53955">
    <property type="entry name" value="Lysozyme-like"/>
    <property type="match status" value="1"/>
</dbReference>
<dbReference type="Pfam" id="PF06737">
    <property type="entry name" value="Transglycosylas"/>
    <property type="match status" value="1"/>
</dbReference>
<keyword evidence="5" id="KW-1185">Reference proteome</keyword>
<dbReference type="Proteomes" id="UP001601992">
    <property type="component" value="Unassembled WGS sequence"/>
</dbReference>
<evidence type="ECO:0000259" key="3">
    <source>
        <dbReference type="Pfam" id="PF06737"/>
    </source>
</evidence>
<comment type="caution">
    <text evidence="4">The sequence shown here is derived from an EMBL/GenBank/DDBJ whole genome shotgun (WGS) entry which is preliminary data.</text>
</comment>
<dbReference type="RefSeq" id="WP_051194087.1">
    <property type="nucleotide sequence ID" value="NZ_JBIAQY010000003.1"/>
</dbReference>
<proteinExistence type="inferred from homology"/>
<gene>
    <name evidence="4" type="ORF">ACFYXQ_10245</name>
</gene>
<evidence type="ECO:0000256" key="2">
    <source>
        <dbReference type="ARBA" id="ARBA00022801"/>
    </source>
</evidence>
<feature type="domain" description="Resuscitation-promoting factor core lysozyme-like" evidence="3">
    <location>
        <begin position="14"/>
        <end position="83"/>
    </location>
</feature>
<dbReference type="CDD" id="cd13925">
    <property type="entry name" value="RPF"/>
    <property type="match status" value="1"/>
</dbReference>
<protein>
    <submittedName>
        <fullName evidence="4">Transglycosylase family protein</fullName>
    </submittedName>
</protein>
<comment type="similarity">
    <text evidence="1">Belongs to the transglycosylase family. Rpf subfamily.</text>
</comment>
<dbReference type="Gene3D" id="1.10.530.10">
    <property type="match status" value="1"/>
</dbReference>
<evidence type="ECO:0000313" key="4">
    <source>
        <dbReference type="EMBL" id="MFF3568142.1"/>
    </source>
</evidence>
<reference evidence="4 5" key="1">
    <citation type="submission" date="2024-10" db="EMBL/GenBank/DDBJ databases">
        <title>The Natural Products Discovery Center: Release of the First 8490 Sequenced Strains for Exploring Actinobacteria Biosynthetic Diversity.</title>
        <authorList>
            <person name="Kalkreuter E."/>
            <person name="Kautsar S.A."/>
            <person name="Yang D."/>
            <person name="Bader C.D."/>
            <person name="Teijaro C.N."/>
            <person name="Fluegel L."/>
            <person name="Davis C.M."/>
            <person name="Simpson J.R."/>
            <person name="Lauterbach L."/>
            <person name="Steele A.D."/>
            <person name="Gui C."/>
            <person name="Meng S."/>
            <person name="Li G."/>
            <person name="Viehrig K."/>
            <person name="Ye F."/>
            <person name="Su P."/>
            <person name="Kiefer A.F."/>
            <person name="Nichols A."/>
            <person name="Cepeda A.J."/>
            <person name="Yan W."/>
            <person name="Fan B."/>
            <person name="Jiang Y."/>
            <person name="Adhikari A."/>
            <person name="Zheng C.-J."/>
            <person name="Schuster L."/>
            <person name="Cowan T.M."/>
            <person name="Smanski M.J."/>
            <person name="Chevrette M.G."/>
            <person name="De Carvalho L.P.S."/>
            <person name="Shen B."/>
        </authorList>
    </citation>
    <scope>NUCLEOTIDE SEQUENCE [LARGE SCALE GENOMIC DNA]</scope>
    <source>
        <strain evidence="4 5">NPDC002593</strain>
    </source>
</reference>
<dbReference type="InterPro" id="IPR010618">
    <property type="entry name" value="RPF"/>
</dbReference>
<organism evidence="4 5">
    <name type="scientific">Nocardia jiangxiensis</name>
    <dbReference type="NCBI Taxonomy" id="282685"/>
    <lineage>
        <taxon>Bacteria</taxon>
        <taxon>Bacillati</taxon>
        <taxon>Actinomycetota</taxon>
        <taxon>Actinomycetes</taxon>
        <taxon>Mycobacteriales</taxon>
        <taxon>Nocardiaceae</taxon>
        <taxon>Nocardia</taxon>
    </lineage>
</organism>
<keyword evidence="2" id="KW-0378">Hydrolase</keyword>
<accession>A0ABW6RVV3</accession>
<dbReference type="InterPro" id="IPR023346">
    <property type="entry name" value="Lysozyme-like_dom_sf"/>
</dbReference>
<evidence type="ECO:0000256" key="1">
    <source>
        <dbReference type="ARBA" id="ARBA00010830"/>
    </source>
</evidence>
<dbReference type="EMBL" id="JBIAQY010000003">
    <property type="protein sequence ID" value="MFF3568142.1"/>
    <property type="molecule type" value="Genomic_DNA"/>
</dbReference>
<evidence type="ECO:0000313" key="5">
    <source>
        <dbReference type="Proteomes" id="UP001601992"/>
    </source>
</evidence>
<sequence length="87" mass="8719">MMIAPAAQAHSGGHDWDAVAACESGGNWSADTGNGYFGGLQITSSTWGAAGGTGSPAHASRAEQIRVAETVLANQGRGAWPVCGAYL</sequence>